<dbReference type="GO" id="GO:0015031">
    <property type="term" value="P:protein transport"/>
    <property type="evidence" value="ECO:0007669"/>
    <property type="project" value="UniProtKB-KW"/>
</dbReference>
<feature type="region of interest" description="Disordered" evidence="9">
    <location>
        <begin position="1066"/>
        <end position="1242"/>
    </location>
</feature>
<dbReference type="OMA" id="QHPCFEL"/>
<feature type="compositionally biased region" description="Low complexity" evidence="9">
    <location>
        <begin position="1105"/>
        <end position="1120"/>
    </location>
</feature>
<comment type="similarity">
    <text evidence="3">In the central section; belongs to the inositol 1,4,5-trisphosphate 5-phosphatase family.</text>
</comment>
<dbReference type="PROSITE" id="PS50275">
    <property type="entry name" value="SAC"/>
    <property type="match status" value="1"/>
</dbReference>
<dbReference type="GO" id="GO:0043813">
    <property type="term" value="F:phosphatidylinositol-3,5-bisphosphate 5-phosphatase activity"/>
    <property type="evidence" value="ECO:0007669"/>
    <property type="project" value="TreeGrafter"/>
</dbReference>
<gene>
    <name evidence="11" type="ORF">AOL_s00215g472</name>
</gene>
<protein>
    <recommendedName>
        <fullName evidence="4">phosphoinositide 5-phosphatase</fullName>
        <ecNumber evidence="4">3.1.3.36</ecNumber>
    </recommendedName>
</protein>
<dbReference type="Proteomes" id="UP000008784">
    <property type="component" value="Unassembled WGS sequence"/>
</dbReference>
<dbReference type="SUPFAM" id="SSF56219">
    <property type="entry name" value="DNase I-like"/>
    <property type="match status" value="1"/>
</dbReference>
<dbReference type="Pfam" id="PF02383">
    <property type="entry name" value="Syja_N"/>
    <property type="match status" value="1"/>
</dbReference>
<dbReference type="PANTHER" id="PTHR11200:SF257">
    <property type="entry name" value="PHOSPHOINOSITIDE 5-PHOSPHATASE"/>
    <property type="match status" value="1"/>
</dbReference>
<dbReference type="EMBL" id="ADOT01000316">
    <property type="protein sequence ID" value="EGX43736.1"/>
    <property type="molecule type" value="Genomic_DNA"/>
</dbReference>
<feature type="compositionally biased region" description="Pro residues" evidence="9">
    <location>
        <begin position="1091"/>
        <end position="1104"/>
    </location>
</feature>
<dbReference type="GO" id="GO:0005737">
    <property type="term" value="C:cytoplasm"/>
    <property type="evidence" value="ECO:0007669"/>
    <property type="project" value="UniProtKB-SubCell"/>
</dbReference>
<keyword evidence="6" id="KW-0963">Cytoplasm</keyword>
<dbReference type="InterPro" id="IPR046985">
    <property type="entry name" value="IP5"/>
</dbReference>
<keyword evidence="12" id="KW-1185">Reference proteome</keyword>
<dbReference type="PANTHER" id="PTHR11200">
    <property type="entry name" value="INOSITOL 5-PHOSPHATASE"/>
    <property type="match status" value="1"/>
</dbReference>
<evidence type="ECO:0000313" key="11">
    <source>
        <dbReference type="EMBL" id="EGX43736.1"/>
    </source>
</evidence>
<evidence type="ECO:0000256" key="3">
    <source>
        <dbReference type="ARBA" id="ARBA00009678"/>
    </source>
</evidence>
<evidence type="ECO:0000256" key="2">
    <source>
        <dbReference type="ARBA" id="ARBA00008943"/>
    </source>
</evidence>
<feature type="domain" description="SAC" evidence="10">
    <location>
        <begin position="185"/>
        <end position="558"/>
    </location>
</feature>
<accession>G1XSX4</accession>
<dbReference type="GO" id="GO:0046856">
    <property type="term" value="P:phosphatidylinositol dephosphorylation"/>
    <property type="evidence" value="ECO:0007669"/>
    <property type="project" value="InterPro"/>
</dbReference>
<comment type="similarity">
    <text evidence="2">Belongs to the synaptojanin family.</text>
</comment>
<name>G1XSX4_ARTOA</name>
<dbReference type="InterPro" id="IPR000300">
    <property type="entry name" value="IPPc"/>
</dbReference>
<organism evidence="11 12">
    <name type="scientific">Arthrobotrys oligospora (strain ATCC 24927 / CBS 115.81 / DSM 1491)</name>
    <name type="common">Nematode-trapping fungus</name>
    <name type="synonym">Didymozoophaga oligospora</name>
    <dbReference type="NCBI Taxonomy" id="756982"/>
    <lineage>
        <taxon>Eukaryota</taxon>
        <taxon>Fungi</taxon>
        <taxon>Dikarya</taxon>
        <taxon>Ascomycota</taxon>
        <taxon>Pezizomycotina</taxon>
        <taxon>Orbiliomycetes</taxon>
        <taxon>Orbiliales</taxon>
        <taxon>Orbiliaceae</taxon>
        <taxon>Orbilia</taxon>
        <taxon>Orbilia oligospora</taxon>
    </lineage>
</organism>
<dbReference type="InParanoid" id="G1XSX4"/>
<evidence type="ECO:0000256" key="6">
    <source>
        <dbReference type="ARBA" id="ARBA00022490"/>
    </source>
</evidence>
<dbReference type="FunCoup" id="G1XSX4">
    <property type="interactions" value="355"/>
</dbReference>
<evidence type="ECO:0000256" key="8">
    <source>
        <dbReference type="ARBA" id="ARBA00022927"/>
    </source>
</evidence>
<dbReference type="Pfam" id="PF22669">
    <property type="entry name" value="Exo_endo_phos2"/>
    <property type="match status" value="1"/>
</dbReference>
<keyword evidence="5" id="KW-0813">Transport</keyword>
<proteinExistence type="inferred from homology"/>
<evidence type="ECO:0000256" key="5">
    <source>
        <dbReference type="ARBA" id="ARBA00022448"/>
    </source>
</evidence>
<dbReference type="GeneID" id="22898904"/>
<dbReference type="EC" id="3.1.3.36" evidence="4"/>
<dbReference type="SMART" id="SM00128">
    <property type="entry name" value="IPPc"/>
    <property type="match status" value="1"/>
</dbReference>
<feature type="region of interest" description="Disordered" evidence="9">
    <location>
        <begin position="982"/>
        <end position="1001"/>
    </location>
</feature>
<feature type="compositionally biased region" description="Polar residues" evidence="9">
    <location>
        <begin position="1080"/>
        <end position="1089"/>
    </location>
</feature>
<feature type="compositionally biased region" description="Low complexity" evidence="9">
    <location>
        <begin position="1196"/>
        <end position="1210"/>
    </location>
</feature>
<evidence type="ECO:0000259" key="10">
    <source>
        <dbReference type="PROSITE" id="PS50275"/>
    </source>
</evidence>
<feature type="compositionally biased region" description="Polar residues" evidence="9">
    <location>
        <begin position="1222"/>
        <end position="1235"/>
    </location>
</feature>
<feature type="compositionally biased region" description="Polar residues" evidence="9">
    <location>
        <begin position="1167"/>
        <end position="1176"/>
    </location>
</feature>
<sequence>MTSNPIRILLKSHPHRSIALCAPNHVLTFRHNPSASHHAPAPSFAANLPYNNNNSGSNSSLNVSSGGTNGNHHHGVGSAACMVDFSERNEVDLSEYYPMGSALPCRGTLGLISLNGDVFLCVVTGASLVATVRPGETVYRIHAVEFHCLNSSEYDNMSLDDIYSQDFDYSNKHGDAVFEHPCAALRKMLSEGTFYYSTDFDLTNRLQNRSVDHTSTSTHFSIDTFNESFLWNMALIKPLLQFRSRLPTSARLALDSTRILTSAIRGYVETTTVNRGIVAINAQQRFAGKTHITIISRLSCRRAGTRFNSRGMDDDGHVANFVETETVIWDSRAENNVRGVGFSYTQVRGSVPLFWEQQAGLLPGQQKVTITRSPEATQPSFDRHIEGISVKYGAIHIVNLLSALKPAEAELTRMFDIMIQHSPYLGQNDKNGTGELIKATKFDFHEETRAGYEAAAQIRRYIEDSADSFAYFLTEDVDHDNDEGTAPHSTVILQQEGVFRTNCLDCLDRTNLIQQIISQMAIERFLRHRNEKAVTELWSRHSVLWADNGDALSRIYAGTGALKSSFTRSGKSSLGGVLADFRKSATRIYINNFADKGRQNTIDMLLGRLVGQDPVVLYDPINDYVNNELSRRSDQFMTTKVISIHVATMNLAGRTDGIDQDLSSWLFPPPCSHYQPELIVVGFQEIVELSPQQIMSTDPEIRQLWESAVLDTLNRASKTTTKGKKEYILLRGGQLVGAALGIYVRSDIISQIKNVEGSLKKTGMSGLSGNKGAVAIRFDYGNTRICLVTAHLAAGFANYDERNRDYRTIANGLRFQRGRSIDDHDVVIWLGDFNYRIGLNNDEVKRLIKAGDLGKLYENDQLNLQMVAGLTFPYYSEARLTFLPTYRFDIGSDEYDTSYASLFNTANIWSLIKIYREKLRIPAWCDRILRKGSNVRQLTYNSAPLKFSDHRPVYATFEATIQFINEEVKEKLSQQIYASRRDSAMNKNSSTPNLLDEDESEEDLIGYDPIAPGLPPASTDMRKWWLDHGVPAKSTVRPPGDNYEVNTAKMMGNPFAATSEKDWVKKEAPAPPPARGTTPKLPSSGQNSASPTPPPQEFYSPPPSIRRTTTSSTVSSTRGPSLRKLPPPYDPSALPTLGNQILPPPAAPSSVKHREILPPPSVLHPTRSITTTSVATPITPPFKATSRAQPVPPQKPLSRSPSISSTSTTRVPPPKPKKPSSLAGSTIETSPQSFKSARDSVDDEAILSVAARIRGMEIGEGAGGASGMKRTVSNPVGGVGQSGAMAGGVRSVSAASRRNGNYMEDGGKAPPPPLPQRRQAPGNLMDETGEGVSGWLPLTPGK</sequence>
<dbReference type="eggNOG" id="KOG0566">
    <property type="taxonomic scope" value="Eukaryota"/>
</dbReference>
<dbReference type="HOGENOM" id="CLU_003016_2_1_1"/>
<evidence type="ECO:0000313" key="12">
    <source>
        <dbReference type="Proteomes" id="UP000008784"/>
    </source>
</evidence>
<feature type="region of interest" description="Disordered" evidence="9">
    <location>
        <begin position="1259"/>
        <end position="1342"/>
    </location>
</feature>
<dbReference type="FunFam" id="3.60.10.10:FF:000029">
    <property type="entry name" value="Inositol polyphosphate 5-phosphatase"/>
    <property type="match status" value="1"/>
</dbReference>
<dbReference type="InterPro" id="IPR036691">
    <property type="entry name" value="Endo/exonu/phosph_ase_sf"/>
</dbReference>
<dbReference type="STRING" id="756982.G1XSX4"/>
<evidence type="ECO:0000256" key="7">
    <source>
        <dbReference type="ARBA" id="ARBA00022801"/>
    </source>
</evidence>
<reference evidence="11 12" key="1">
    <citation type="journal article" date="2011" name="PLoS Pathog.">
        <title>Genomic and proteomic analyses of the fungus Arthrobotrys oligospora provide insights into nematode-trap formation.</title>
        <authorList>
            <person name="Yang J."/>
            <person name="Wang L."/>
            <person name="Ji X."/>
            <person name="Feng Y."/>
            <person name="Li X."/>
            <person name="Zou C."/>
            <person name="Xu J."/>
            <person name="Ren Y."/>
            <person name="Mi Q."/>
            <person name="Wu J."/>
            <person name="Liu S."/>
            <person name="Liu Y."/>
            <person name="Huang X."/>
            <person name="Wang H."/>
            <person name="Niu X."/>
            <person name="Li J."/>
            <person name="Liang L."/>
            <person name="Luo Y."/>
            <person name="Ji K."/>
            <person name="Zhou W."/>
            <person name="Yu Z."/>
            <person name="Li G."/>
            <person name="Liu Y."/>
            <person name="Li L."/>
            <person name="Qiao M."/>
            <person name="Feng L."/>
            <person name="Zhang K.-Q."/>
        </authorList>
    </citation>
    <scope>NUCLEOTIDE SEQUENCE [LARGE SCALE GENOMIC DNA]</scope>
    <source>
        <strain evidence="12">ATCC 24927 / CBS 115.81 / DSM 1491</strain>
    </source>
</reference>
<comment type="subcellular location">
    <subcellularLocation>
        <location evidence="1">Cytoplasm</location>
    </subcellularLocation>
</comment>
<evidence type="ECO:0000256" key="1">
    <source>
        <dbReference type="ARBA" id="ARBA00004496"/>
    </source>
</evidence>
<dbReference type="Gene3D" id="3.60.10.10">
    <property type="entry name" value="Endonuclease/exonuclease/phosphatase"/>
    <property type="match status" value="1"/>
</dbReference>
<evidence type="ECO:0000256" key="9">
    <source>
        <dbReference type="SAM" id="MobiDB-lite"/>
    </source>
</evidence>
<keyword evidence="8" id="KW-0653">Protein transport</keyword>
<comment type="caution">
    <text evidence="11">The sequence shown here is derived from an EMBL/GenBank/DDBJ whole genome shotgun (WGS) entry which is preliminary data.</text>
</comment>
<dbReference type="GO" id="GO:0004439">
    <property type="term" value="F:phosphatidylinositol-4,5-bisphosphate 5-phosphatase activity"/>
    <property type="evidence" value="ECO:0007669"/>
    <property type="project" value="UniProtKB-EC"/>
</dbReference>
<dbReference type="RefSeq" id="XP_011127976.1">
    <property type="nucleotide sequence ID" value="XM_011129674.1"/>
</dbReference>
<dbReference type="GO" id="GO:0016020">
    <property type="term" value="C:membrane"/>
    <property type="evidence" value="ECO:0007669"/>
    <property type="project" value="TreeGrafter"/>
</dbReference>
<dbReference type="OrthoDB" id="405996at2759"/>
<keyword evidence="7" id="KW-0378">Hydrolase</keyword>
<dbReference type="InterPro" id="IPR002013">
    <property type="entry name" value="SAC_dom"/>
</dbReference>
<evidence type="ECO:0000256" key="4">
    <source>
        <dbReference type="ARBA" id="ARBA00013044"/>
    </source>
</evidence>